<dbReference type="InterPro" id="IPR001322">
    <property type="entry name" value="Lamin_tail_dom"/>
</dbReference>
<gene>
    <name evidence="4" type="ORF">YM304_30180</name>
</gene>
<feature type="domain" description="LTD" evidence="3">
    <location>
        <begin position="161"/>
        <end position="278"/>
    </location>
</feature>
<evidence type="ECO:0000313" key="5">
    <source>
        <dbReference type="Proteomes" id="UP000011863"/>
    </source>
</evidence>
<keyword evidence="1" id="KW-0732">Signal</keyword>
<dbReference type="Proteomes" id="UP000011863">
    <property type="component" value="Chromosome"/>
</dbReference>
<dbReference type="Gene3D" id="2.60.40.1260">
    <property type="entry name" value="Lamin Tail domain"/>
    <property type="match status" value="1"/>
</dbReference>
<dbReference type="PROSITE" id="PS51841">
    <property type="entry name" value="LTD"/>
    <property type="match status" value="1"/>
</dbReference>
<proteinExistence type="predicted"/>
<protein>
    <recommendedName>
        <fullName evidence="6">Nuclease</fullName>
    </recommendedName>
</protein>
<dbReference type="OrthoDB" id="4871555at2"/>
<dbReference type="Pfam" id="PF00565">
    <property type="entry name" value="SNase"/>
    <property type="match status" value="1"/>
</dbReference>
<dbReference type="KEGG" id="aym:YM304_30180"/>
<dbReference type="PROSITE" id="PS50830">
    <property type="entry name" value="TNASE_3"/>
    <property type="match status" value="1"/>
</dbReference>
<dbReference type="SUPFAM" id="SSF50199">
    <property type="entry name" value="Staphylococcal nuclease"/>
    <property type="match status" value="1"/>
</dbReference>
<keyword evidence="5" id="KW-1185">Reference proteome</keyword>
<evidence type="ECO:0000259" key="2">
    <source>
        <dbReference type="PROSITE" id="PS50830"/>
    </source>
</evidence>
<dbReference type="SMART" id="SM00318">
    <property type="entry name" value="SNc"/>
    <property type="match status" value="1"/>
</dbReference>
<organism evidence="4 5">
    <name type="scientific">Ilumatobacter coccineus (strain NBRC 103263 / KCTC 29153 / YM16-304)</name>
    <dbReference type="NCBI Taxonomy" id="1313172"/>
    <lineage>
        <taxon>Bacteria</taxon>
        <taxon>Bacillati</taxon>
        <taxon>Actinomycetota</taxon>
        <taxon>Acidimicrobiia</taxon>
        <taxon>Acidimicrobiales</taxon>
        <taxon>Ilumatobacteraceae</taxon>
        <taxon>Ilumatobacter</taxon>
    </lineage>
</organism>
<feature type="chain" id="PRO_5025654466" description="Nuclease" evidence="1">
    <location>
        <begin position="31"/>
        <end position="439"/>
    </location>
</feature>
<name>A0A6C7EBF5_ILUCY</name>
<feature type="signal peptide" evidence="1">
    <location>
        <begin position="1"/>
        <end position="30"/>
    </location>
</feature>
<dbReference type="EMBL" id="AP012057">
    <property type="protein sequence ID" value="BAN03332.1"/>
    <property type="molecule type" value="Genomic_DNA"/>
</dbReference>
<dbReference type="InterPro" id="IPR016071">
    <property type="entry name" value="Staphylococal_nuclease_OB-fold"/>
</dbReference>
<evidence type="ECO:0008006" key="6">
    <source>
        <dbReference type="Google" id="ProtNLM"/>
    </source>
</evidence>
<dbReference type="AlphaFoldDB" id="A0A6C7EBF5"/>
<dbReference type="Gene3D" id="2.40.50.90">
    <property type="match status" value="1"/>
</dbReference>
<dbReference type="Pfam" id="PF00932">
    <property type="entry name" value="LTD"/>
    <property type="match status" value="1"/>
</dbReference>
<evidence type="ECO:0000313" key="4">
    <source>
        <dbReference type="EMBL" id="BAN03332.1"/>
    </source>
</evidence>
<sequence>MTVAMKRPLGIFAALGAAVSLFGPMNSIDAATTTTEVVKIADGDTFDAEVFGEVQRVRMLGINSTETGECHAEAAKVWLKERIEGRDVELTAKDPSVTLNFGRPARFVDLDGDDIGAEMLELGLVTPYPHPTENARNAKYLDLAAEAKSKGIGVWDDDACGSGPAQDSGVNLHVRWDAEEDDSKNVNGEWIDVYNPSNEPLDLAGWRVRDSSTRFYDFARGTTVQPGAYVRLHIGRGTDNAVHKYWNMDHPIFDNDLGESVYLFDPDGDIRDSFAYRCRLDCVNRYTDLTLGMNADAAGDDNTNINGEWIDLINNGDRRIKLYGTYIETFPYAYHFEPHHSIGANSVLRIYVGRGTNSGQTLYMNKTAPILTNAGETVTLKRKDGLVLEKLVWPVPFVSCTVTPGPPAPPSDPVDGSVSGVRGGAAATVGAERLGTICE</sequence>
<feature type="domain" description="TNase-like" evidence="2">
    <location>
        <begin position="31"/>
        <end position="157"/>
    </location>
</feature>
<reference evidence="4 5" key="1">
    <citation type="journal article" date="2013" name="Int. J. Syst. Evol. Microbiol.">
        <title>Ilumatobacter nonamiense sp. nov. and Ilumatobacter coccineum sp. nov., isolated from seashore sand.</title>
        <authorList>
            <person name="Matsumoto A."/>
            <person name="Kasai H."/>
            <person name="Matsuo Y."/>
            <person name="Shizuri Y."/>
            <person name="Ichikawa N."/>
            <person name="Fujita N."/>
            <person name="Omura S."/>
            <person name="Takahashi Y."/>
        </authorList>
    </citation>
    <scope>NUCLEOTIDE SEQUENCE [LARGE SCALE GENOMIC DNA]</scope>
    <source>
        <strain evidence="5">NBRC 103263 / KCTC 29153 / YM16-304</strain>
    </source>
</reference>
<dbReference type="InterPro" id="IPR036415">
    <property type="entry name" value="Lamin_tail_dom_sf"/>
</dbReference>
<accession>A0A6C7EBF5</accession>
<evidence type="ECO:0000256" key="1">
    <source>
        <dbReference type="SAM" id="SignalP"/>
    </source>
</evidence>
<dbReference type="InterPro" id="IPR035437">
    <property type="entry name" value="SNase_OB-fold_sf"/>
</dbReference>
<evidence type="ECO:0000259" key="3">
    <source>
        <dbReference type="PROSITE" id="PS51841"/>
    </source>
</evidence>
<dbReference type="SUPFAM" id="SSF74853">
    <property type="entry name" value="Lamin A/C globular tail domain"/>
    <property type="match status" value="2"/>
</dbReference>